<gene>
    <name evidence="10" type="ORF">A9D14_14645</name>
    <name evidence="11" type="ORF">H4O24_18380</name>
</gene>
<dbReference type="GO" id="GO:0016491">
    <property type="term" value="F:oxidoreductase activity"/>
    <property type="evidence" value="ECO:0007669"/>
    <property type="project" value="UniProtKB-KW"/>
</dbReference>
<evidence type="ECO:0000313" key="12">
    <source>
        <dbReference type="Proteomes" id="UP000195807"/>
    </source>
</evidence>
<proteinExistence type="predicted"/>
<evidence type="ECO:0000256" key="5">
    <source>
        <dbReference type="ARBA" id="ARBA00022723"/>
    </source>
</evidence>
<evidence type="ECO:0000256" key="7">
    <source>
        <dbReference type="ARBA" id="ARBA00023004"/>
    </source>
</evidence>
<dbReference type="Pfam" id="PF00724">
    <property type="entry name" value="Oxidored_FMN"/>
    <property type="match status" value="1"/>
</dbReference>
<keyword evidence="12" id="KW-1185">Reference proteome</keyword>
<evidence type="ECO:0000256" key="4">
    <source>
        <dbReference type="ARBA" id="ARBA00022643"/>
    </source>
</evidence>
<geneLocation type="plasmid" evidence="12">
    <name>pcme4a9i</name>
</geneLocation>
<dbReference type="EMBL" id="CP019603">
    <property type="protein sequence ID" value="ARU17622.1"/>
    <property type="molecule type" value="Genomic_DNA"/>
</dbReference>
<evidence type="ECO:0000256" key="3">
    <source>
        <dbReference type="ARBA" id="ARBA00022630"/>
    </source>
</evidence>
<dbReference type="STRING" id="450378.GCA_001661675_02943"/>
<geneLocation type="plasmid" evidence="11 13">
    <name>plas1</name>
</geneLocation>
<dbReference type="PANTHER" id="PTHR42917">
    <property type="entry name" value="2,4-DIENOYL-COA REDUCTASE"/>
    <property type="match status" value="1"/>
</dbReference>
<evidence type="ECO:0000259" key="9">
    <source>
        <dbReference type="Pfam" id="PF00724"/>
    </source>
</evidence>
<dbReference type="RefSeq" id="WP_066849475.1">
    <property type="nucleotide sequence ID" value="NZ_CP019603.1"/>
</dbReference>
<organism evidence="10 12">
    <name type="scientific">Croceicoccus marinus</name>
    <dbReference type="NCBI Taxonomy" id="450378"/>
    <lineage>
        <taxon>Bacteria</taxon>
        <taxon>Pseudomonadati</taxon>
        <taxon>Pseudomonadota</taxon>
        <taxon>Alphaproteobacteria</taxon>
        <taxon>Sphingomonadales</taxon>
        <taxon>Erythrobacteraceae</taxon>
        <taxon>Croceicoccus</taxon>
    </lineage>
</organism>
<evidence type="ECO:0000313" key="10">
    <source>
        <dbReference type="EMBL" id="ARU17622.1"/>
    </source>
</evidence>
<feature type="domain" description="NADH:flavin oxidoreductase/NADH oxidase N-terminal" evidence="9">
    <location>
        <begin position="8"/>
        <end position="344"/>
    </location>
</feature>
<dbReference type="Proteomes" id="UP000195807">
    <property type="component" value="Plasmid pCME4A9I"/>
</dbReference>
<accession>A0A1Z1FFS9</accession>
<protein>
    <submittedName>
        <fullName evidence="10">12-oxophytodienoate reductase</fullName>
    </submittedName>
</protein>
<keyword evidence="4" id="KW-0288">FMN</keyword>
<evidence type="ECO:0000256" key="6">
    <source>
        <dbReference type="ARBA" id="ARBA00023002"/>
    </source>
</evidence>
<comment type="cofactor">
    <cofactor evidence="2">
        <name>[4Fe-4S] cluster</name>
        <dbReference type="ChEBI" id="CHEBI:49883"/>
    </cofactor>
</comment>
<keyword evidence="10" id="KW-0614">Plasmid</keyword>
<dbReference type="SUPFAM" id="SSF51395">
    <property type="entry name" value="FMN-linked oxidoreductases"/>
    <property type="match status" value="1"/>
</dbReference>
<dbReference type="GO" id="GO:0046872">
    <property type="term" value="F:metal ion binding"/>
    <property type="evidence" value="ECO:0007669"/>
    <property type="project" value="UniProtKB-KW"/>
</dbReference>
<dbReference type="EMBL" id="CP060053">
    <property type="protein sequence ID" value="QNE07008.1"/>
    <property type="molecule type" value="Genomic_DNA"/>
</dbReference>
<evidence type="ECO:0000313" key="11">
    <source>
        <dbReference type="EMBL" id="QNE07008.1"/>
    </source>
</evidence>
<dbReference type="OrthoDB" id="9804454at2"/>
<keyword evidence="7" id="KW-0408">Iron</keyword>
<dbReference type="GO" id="GO:0051536">
    <property type="term" value="F:iron-sulfur cluster binding"/>
    <property type="evidence" value="ECO:0007669"/>
    <property type="project" value="UniProtKB-KW"/>
</dbReference>
<dbReference type="KEGG" id="cman:A9D14_14645"/>
<sequence length="359" mass="39232">MRTELNPLFSPFSCKTLQVPNRFVMSPMTRQFSPGGIPGENVADYYARRAASDVGLIVTEGIGVDHPSAIGEGSMGEKDIPVLHGDAALQGWRNVVDRVHKGGGRIVPQLWHMGAVRKDASPPHPEARSLHPGNMDEDDIADVVAAFARSAANAKDVGFDGIALHGAHGYLLDSFMWEQMNNRDDDWGGDVARRTRFPVKVVEAVREAVGPDMPIIFRISQWKLQDYDAQLADTPEGLGVIVKALAEAGVDIFDVSTRVFSRPAFADSDMGLAGWIRRLSGRPTMTVGGIGFDKELAASFTQQTTVLDNLDEVVRRFEAGEFDLVAIGRALLMDPQWVVKAKEGEAFKPFDISAYARLE</sequence>
<evidence type="ECO:0000313" key="13">
    <source>
        <dbReference type="Proteomes" id="UP000515297"/>
    </source>
</evidence>
<geneLocation type="plasmid" evidence="10">
    <name>pCME4A9I</name>
</geneLocation>
<name>A0A1Z1FFS9_9SPHN</name>
<dbReference type="GO" id="GO:0010181">
    <property type="term" value="F:FMN binding"/>
    <property type="evidence" value="ECO:0007669"/>
    <property type="project" value="InterPro"/>
</dbReference>
<dbReference type="InterPro" id="IPR051793">
    <property type="entry name" value="NADH:flavin_oxidoreductase"/>
</dbReference>
<comment type="cofactor">
    <cofactor evidence="1">
        <name>FMN</name>
        <dbReference type="ChEBI" id="CHEBI:58210"/>
    </cofactor>
</comment>
<dbReference type="Proteomes" id="UP000515297">
    <property type="component" value="Plasmid plas1"/>
</dbReference>
<dbReference type="PANTHER" id="PTHR42917:SF2">
    <property type="entry name" value="2,4-DIENOYL-COA REDUCTASE [(2E)-ENOYL-COA-PRODUCING]"/>
    <property type="match status" value="1"/>
</dbReference>
<dbReference type="AlphaFoldDB" id="A0A1Z1FFS9"/>
<keyword evidence="8" id="KW-0411">Iron-sulfur</keyword>
<keyword evidence="3" id="KW-0285">Flavoprotein</keyword>
<dbReference type="InterPro" id="IPR001155">
    <property type="entry name" value="OxRdtase_FMN_N"/>
</dbReference>
<dbReference type="Gene3D" id="3.20.20.70">
    <property type="entry name" value="Aldolase class I"/>
    <property type="match status" value="1"/>
</dbReference>
<keyword evidence="6" id="KW-0560">Oxidoreductase</keyword>
<reference evidence="11 13" key="2">
    <citation type="submission" date="2020-08" db="EMBL/GenBank/DDBJ databases">
        <authorList>
            <person name="Liu G."/>
            <person name="Sun C."/>
        </authorList>
    </citation>
    <scope>NUCLEOTIDE SEQUENCE [LARGE SCALE GENOMIC DNA]</scope>
    <source>
        <strain evidence="11 13">OT19</strain>
        <plasmid evidence="11 13">plas1</plasmid>
    </source>
</reference>
<evidence type="ECO:0000256" key="8">
    <source>
        <dbReference type="ARBA" id="ARBA00023014"/>
    </source>
</evidence>
<dbReference type="InterPro" id="IPR013785">
    <property type="entry name" value="Aldolase_TIM"/>
</dbReference>
<reference evidence="10 12" key="1">
    <citation type="submission" date="2017-01" db="EMBL/GenBank/DDBJ databases">
        <title>Complete genome sequence of esterase-producing bacterium Croceicoccus marinus E4A9.</title>
        <authorList>
            <person name="Wu Y.-H."/>
            <person name="Cheng H."/>
            <person name="Xu L."/>
            <person name="Huo Y.-Y."/>
            <person name="Wang C.-S."/>
            <person name="Xu X.-W."/>
        </authorList>
    </citation>
    <scope>NUCLEOTIDE SEQUENCE [LARGE SCALE GENOMIC DNA]</scope>
    <source>
        <strain evidence="10 12">E4A9</strain>
        <plasmid evidence="10">pCME4A9I</plasmid>
        <plasmid evidence="12">Plasmid pcme4a9i</plasmid>
    </source>
</reference>
<keyword evidence="5" id="KW-0479">Metal-binding</keyword>
<evidence type="ECO:0000256" key="1">
    <source>
        <dbReference type="ARBA" id="ARBA00001917"/>
    </source>
</evidence>
<evidence type="ECO:0000256" key="2">
    <source>
        <dbReference type="ARBA" id="ARBA00001966"/>
    </source>
</evidence>